<gene>
    <name evidence="2" type="ORF">U0C82_00980</name>
</gene>
<comment type="caution">
    <text evidence="2">The sequence shown here is derived from an EMBL/GenBank/DDBJ whole genome shotgun (WGS) entry which is preliminary data.</text>
</comment>
<name>A0ABU5I0M0_9HYPH</name>
<dbReference type="Proteomes" id="UP001294412">
    <property type="component" value="Unassembled WGS sequence"/>
</dbReference>
<feature type="signal peptide" evidence="1">
    <location>
        <begin position="1"/>
        <end position="25"/>
    </location>
</feature>
<evidence type="ECO:0000256" key="1">
    <source>
        <dbReference type="SAM" id="SignalP"/>
    </source>
</evidence>
<accession>A0ABU5I0M0</accession>
<proteinExistence type="predicted"/>
<reference evidence="2 3" key="1">
    <citation type="submission" date="2023-12" db="EMBL/GenBank/DDBJ databases">
        <title>Description of Novel Strain Fulvimarina sp. 2208YS6-2-32 isolated from Uroteuthis (Photololigo) edulis.</title>
        <authorList>
            <person name="Park J.-S."/>
        </authorList>
    </citation>
    <scope>NUCLEOTIDE SEQUENCE [LARGE SCALE GENOMIC DNA]</scope>
    <source>
        <strain evidence="2 3">2208YS6-2-32</strain>
    </source>
</reference>
<evidence type="ECO:0000313" key="2">
    <source>
        <dbReference type="EMBL" id="MDY8107721.1"/>
    </source>
</evidence>
<keyword evidence="3" id="KW-1185">Reference proteome</keyword>
<dbReference type="RefSeq" id="WP_322184985.1">
    <property type="nucleotide sequence ID" value="NZ_JAXLPB010000001.1"/>
</dbReference>
<organism evidence="2 3">
    <name type="scientific">Fulvimarina uroteuthidis</name>
    <dbReference type="NCBI Taxonomy" id="3098149"/>
    <lineage>
        <taxon>Bacteria</taxon>
        <taxon>Pseudomonadati</taxon>
        <taxon>Pseudomonadota</taxon>
        <taxon>Alphaproteobacteria</taxon>
        <taxon>Hyphomicrobiales</taxon>
        <taxon>Aurantimonadaceae</taxon>
        <taxon>Fulvimarina</taxon>
    </lineage>
</organism>
<evidence type="ECO:0000313" key="3">
    <source>
        <dbReference type="Proteomes" id="UP001294412"/>
    </source>
</evidence>
<sequence length="369" mass="39063">MIRSSSLILSALLFTVCFAPSTVSAENASPAECATRFHAALKGEPRRAFDAIKALRAIAREGDERLPGKLVMSPPRVRRDGDEMRALRASVDLAKAQGRPSWTASADGRWIVDRTIADLTDFIDQGPAPFLCGGVENFVSVLGAYLDRVSAGGGRSLGELADAQAVRTRRSIAEAGAVMRPVPKPRYAPDLRPIALVGPVEGLNPAIELRRGYDSMGAGRAMMMAVSQVGPSVSYGPRIDPGLPMKVETQIPLASEAERLAAIDTLLSRASDAGYLPKAAAVPARTDPAVAGAFRPVLTRLATLAPTLEGPGSPVADQLVRRHLLAALSDLEILDYLSAAERGDADPLLAAISGTFNAILDARRKAMQR</sequence>
<protein>
    <submittedName>
        <fullName evidence="2">Uncharacterized protein</fullName>
    </submittedName>
</protein>
<keyword evidence="1" id="KW-0732">Signal</keyword>
<feature type="chain" id="PRO_5045608302" evidence="1">
    <location>
        <begin position="26"/>
        <end position="369"/>
    </location>
</feature>
<dbReference type="EMBL" id="JAXLPB010000001">
    <property type="protein sequence ID" value="MDY8107721.1"/>
    <property type="molecule type" value="Genomic_DNA"/>
</dbReference>